<proteinExistence type="predicted"/>
<dbReference type="EMBL" id="CM017692">
    <property type="protein sequence ID" value="TYH18445.1"/>
    <property type="molecule type" value="Genomic_DNA"/>
</dbReference>
<evidence type="ECO:0000313" key="3">
    <source>
        <dbReference type="Proteomes" id="UP000323506"/>
    </source>
</evidence>
<dbReference type="AlphaFoldDB" id="A0A5D2GKC5"/>
<name>A0A5D2GKC5_GOSDA</name>
<protein>
    <submittedName>
        <fullName evidence="2">Uncharacterized protein</fullName>
    </submittedName>
</protein>
<feature type="compositionally biased region" description="Polar residues" evidence="1">
    <location>
        <begin position="99"/>
        <end position="111"/>
    </location>
</feature>
<feature type="region of interest" description="Disordered" evidence="1">
    <location>
        <begin position="1"/>
        <end position="22"/>
    </location>
</feature>
<dbReference type="Proteomes" id="UP000323506">
    <property type="component" value="Chromosome A05"/>
</dbReference>
<reference evidence="2 3" key="1">
    <citation type="submission" date="2019-06" db="EMBL/GenBank/DDBJ databases">
        <title>WGS assembly of Gossypium darwinii.</title>
        <authorList>
            <person name="Chen Z.J."/>
            <person name="Sreedasyam A."/>
            <person name="Ando A."/>
            <person name="Song Q."/>
            <person name="De L."/>
            <person name="Hulse-Kemp A."/>
            <person name="Ding M."/>
            <person name="Ye W."/>
            <person name="Kirkbride R."/>
            <person name="Jenkins J."/>
            <person name="Plott C."/>
            <person name="Lovell J."/>
            <person name="Lin Y.-M."/>
            <person name="Vaughn R."/>
            <person name="Liu B."/>
            <person name="Li W."/>
            <person name="Simpson S."/>
            <person name="Scheffler B."/>
            <person name="Saski C."/>
            <person name="Grover C."/>
            <person name="Hu G."/>
            <person name="Conover J."/>
            <person name="Carlson J."/>
            <person name="Shu S."/>
            <person name="Boston L."/>
            <person name="Williams M."/>
            <person name="Peterson D."/>
            <person name="Mcgee K."/>
            <person name="Jones D."/>
            <person name="Wendel J."/>
            <person name="Stelly D."/>
            <person name="Grimwood J."/>
            <person name="Schmutz J."/>
        </authorList>
    </citation>
    <scope>NUCLEOTIDE SEQUENCE [LARGE SCALE GENOMIC DNA]</scope>
    <source>
        <strain evidence="2">1808015.09</strain>
    </source>
</reference>
<feature type="compositionally biased region" description="Basic residues" evidence="1">
    <location>
        <begin position="75"/>
        <end position="88"/>
    </location>
</feature>
<accession>A0A5D2GKC5</accession>
<feature type="region of interest" description="Disordered" evidence="1">
    <location>
        <begin position="59"/>
        <end position="121"/>
    </location>
</feature>
<gene>
    <name evidence="2" type="ORF">ES288_A05G271800v1</name>
</gene>
<sequence>MVPNNQDPETLAVNPLKAEKEEEASPFTLAAATNNNISVYDPHYRASPVSLRILLTKREKNSEAQDRAECPQSPIRRHLKRAEARRHPKPTEISHWRHLTQNSTQTVTESSEILDLAKIDK</sequence>
<evidence type="ECO:0000256" key="1">
    <source>
        <dbReference type="SAM" id="MobiDB-lite"/>
    </source>
</evidence>
<feature type="compositionally biased region" description="Basic and acidic residues" evidence="1">
    <location>
        <begin position="59"/>
        <end position="69"/>
    </location>
</feature>
<organism evidence="2 3">
    <name type="scientific">Gossypium darwinii</name>
    <name type="common">Darwin's cotton</name>
    <name type="synonym">Gossypium barbadense var. darwinii</name>
    <dbReference type="NCBI Taxonomy" id="34276"/>
    <lineage>
        <taxon>Eukaryota</taxon>
        <taxon>Viridiplantae</taxon>
        <taxon>Streptophyta</taxon>
        <taxon>Embryophyta</taxon>
        <taxon>Tracheophyta</taxon>
        <taxon>Spermatophyta</taxon>
        <taxon>Magnoliopsida</taxon>
        <taxon>eudicotyledons</taxon>
        <taxon>Gunneridae</taxon>
        <taxon>Pentapetalae</taxon>
        <taxon>rosids</taxon>
        <taxon>malvids</taxon>
        <taxon>Malvales</taxon>
        <taxon>Malvaceae</taxon>
        <taxon>Malvoideae</taxon>
        <taxon>Gossypium</taxon>
    </lineage>
</organism>
<keyword evidence="3" id="KW-1185">Reference proteome</keyword>
<evidence type="ECO:0000313" key="2">
    <source>
        <dbReference type="EMBL" id="TYH18445.1"/>
    </source>
</evidence>